<reference evidence="1" key="1">
    <citation type="submission" date="2020-05" db="EMBL/GenBank/DDBJ databases">
        <authorList>
            <person name="Chiriac C."/>
            <person name="Salcher M."/>
            <person name="Ghai R."/>
            <person name="Kavagutti S V."/>
        </authorList>
    </citation>
    <scope>NUCLEOTIDE SEQUENCE</scope>
</reference>
<protein>
    <submittedName>
        <fullName evidence="1">Unannotated protein</fullName>
    </submittedName>
</protein>
<dbReference type="AlphaFoldDB" id="A0A6J6EJZ3"/>
<dbReference type="EMBL" id="CAEZVV010000003">
    <property type="protein sequence ID" value="CAB4634138.1"/>
    <property type="molecule type" value="Genomic_DNA"/>
</dbReference>
<gene>
    <name evidence="1" type="ORF">UFOPK1711_00739</name>
    <name evidence="2" type="ORF">UFOPK2143_00108</name>
</gene>
<dbReference type="EMBL" id="CAEZTR010000033">
    <property type="protein sequence ID" value="CAB4574773.1"/>
    <property type="molecule type" value="Genomic_DNA"/>
</dbReference>
<proteinExistence type="predicted"/>
<name>A0A6J6EJZ3_9ZZZZ</name>
<sequence>MTQPRAQVRLIEAAAHDLTMLVRSDPQIVRQVLKRLLYIEREPTVGDPLLGDLIGYRKLTVGDRHWRIIWRVVTQPNGDLVVEIAEVWGVGARAESAIYAEMTRRVATLPKNPQTIALGDVIESLGRTAMGLRVEEQQRREPLPEWLLSRLVYTAGFARREVESLDAEAAMELWERYITSDNIRDDAGGSPT</sequence>
<dbReference type="SUPFAM" id="SSF143011">
    <property type="entry name" value="RelE-like"/>
    <property type="match status" value="1"/>
</dbReference>
<accession>A0A6J6EJZ3</accession>
<evidence type="ECO:0000313" key="2">
    <source>
        <dbReference type="EMBL" id="CAB4634138.1"/>
    </source>
</evidence>
<organism evidence="1">
    <name type="scientific">freshwater metagenome</name>
    <dbReference type="NCBI Taxonomy" id="449393"/>
    <lineage>
        <taxon>unclassified sequences</taxon>
        <taxon>metagenomes</taxon>
        <taxon>ecological metagenomes</taxon>
    </lineage>
</organism>
<dbReference type="InterPro" id="IPR035093">
    <property type="entry name" value="RelE/ParE_toxin_dom_sf"/>
</dbReference>
<evidence type="ECO:0000313" key="1">
    <source>
        <dbReference type="EMBL" id="CAB4574773.1"/>
    </source>
</evidence>